<evidence type="ECO:0000313" key="4">
    <source>
        <dbReference type="EMBL" id="AUM61867.1"/>
    </source>
</evidence>
<accession>A0A2K9LST8</accession>
<dbReference type="GO" id="GO:0005198">
    <property type="term" value="F:structural molecule activity"/>
    <property type="evidence" value="ECO:0007669"/>
    <property type="project" value="InterPro"/>
</dbReference>
<dbReference type="Gene3D" id="2.60.120.20">
    <property type="match status" value="1"/>
</dbReference>
<sequence length="207" mass="23322">MAFKRKSYRKKRVFKRRAIRRVYKRVMRPETKTIYNTGTTPCDTVGTISLLNGIQQGDTGDNREGRKITLKGIQLRGVDYATDTTGKDQMHRIMIVQQLRPNGTYPLINDILQATTISSLRNRYKLHDFKVLVDKTITLNASGESGSTRLIRIYKKLFLNQYFNSQNTGNVADIQTNALYLIAIGSNATGATAGAFGYTVQLSFVDN</sequence>
<dbReference type="InterPro" id="IPR010392">
    <property type="entry name" value="Satellite_virus_coat"/>
</dbReference>
<dbReference type="SUPFAM" id="SSF88650">
    <property type="entry name" value="Satellite viruses"/>
    <property type="match status" value="1"/>
</dbReference>
<dbReference type="EMBL" id="KY487900">
    <property type="protein sequence ID" value="AUM61867.1"/>
    <property type="molecule type" value="Genomic_DNA"/>
</dbReference>
<name>A0A2K9LST8_9VIRU</name>
<reference evidence="4" key="1">
    <citation type="submission" date="2017-01" db="EMBL/GenBank/DDBJ databases">
        <title>High-throughput sequencing uncovers low homogeneity in the biogeography of single-stranded DNA viruses.</title>
        <authorList>
            <person name="Pearson V.M."/>
            <person name="Rokyta D.R."/>
        </authorList>
    </citation>
    <scope>NUCLEOTIDE SEQUENCE</scope>
</reference>
<dbReference type="Pfam" id="PF03898">
    <property type="entry name" value="TNV_CP"/>
    <property type="match status" value="1"/>
</dbReference>
<keyword evidence="3" id="KW-0946">Virion</keyword>
<dbReference type="InterPro" id="IPR037164">
    <property type="entry name" value="Satellite_virus_coat_sf"/>
</dbReference>
<evidence type="ECO:0000256" key="3">
    <source>
        <dbReference type="ARBA" id="ARBA00022844"/>
    </source>
</evidence>
<keyword evidence="2" id="KW-0167">Capsid protein</keyword>
<proteinExistence type="predicted"/>
<dbReference type="GO" id="GO:0019028">
    <property type="term" value="C:viral capsid"/>
    <property type="evidence" value="ECO:0007669"/>
    <property type="project" value="UniProtKB-KW"/>
</dbReference>
<organism evidence="4">
    <name type="scientific">uncultured virus</name>
    <dbReference type="NCBI Taxonomy" id="340016"/>
    <lineage>
        <taxon>Viruses</taxon>
        <taxon>environmental samples</taxon>
    </lineage>
</organism>
<dbReference type="InterPro" id="IPR029053">
    <property type="entry name" value="Viral_coat"/>
</dbReference>
<gene>
    <name evidence="4" type="primary">Cap</name>
</gene>
<comment type="subcellular location">
    <subcellularLocation>
        <location evidence="1">Virion</location>
    </subcellularLocation>
</comment>
<evidence type="ECO:0000256" key="1">
    <source>
        <dbReference type="ARBA" id="ARBA00004328"/>
    </source>
</evidence>
<evidence type="ECO:0000256" key="2">
    <source>
        <dbReference type="ARBA" id="ARBA00022561"/>
    </source>
</evidence>
<protein>
    <submittedName>
        <fullName evidence="4">Capsid</fullName>
    </submittedName>
</protein>